<dbReference type="HOGENOM" id="CLU_2252185_0_0_1"/>
<dbReference type="Proteomes" id="UP000016931">
    <property type="component" value="Unassembled WGS sequence"/>
</dbReference>
<proteinExistence type="predicted"/>
<sequence length="104" mass="11233">MYTKFIAAALCFSAALVAAREINQDDVPDQCLTTPQCQSVVSTATNCGSAATADNGDVFSDKYYLQCACQVDHHDLNDCVSCIQYYKDGGDIAKLQDECGHSHD</sequence>
<protein>
    <submittedName>
        <fullName evidence="2">Uncharacterized protein</fullName>
    </submittedName>
</protein>
<evidence type="ECO:0000256" key="1">
    <source>
        <dbReference type="SAM" id="SignalP"/>
    </source>
</evidence>
<dbReference type="AlphaFoldDB" id="M3CG58"/>
<dbReference type="eggNOG" id="ENOG502RDF2">
    <property type="taxonomic scope" value="Eukaryota"/>
</dbReference>
<evidence type="ECO:0000313" key="2">
    <source>
        <dbReference type="EMBL" id="EMF12788.1"/>
    </source>
</evidence>
<dbReference type="OMA" id="VAAREIN"/>
<evidence type="ECO:0000313" key="3">
    <source>
        <dbReference type="Proteomes" id="UP000016931"/>
    </source>
</evidence>
<gene>
    <name evidence="2" type="ORF">SEPMUDRAFT_117344</name>
</gene>
<accession>M3CG58</accession>
<dbReference type="RefSeq" id="XP_016760909.1">
    <property type="nucleotide sequence ID" value="XM_016901327.1"/>
</dbReference>
<name>M3CG58_SPHMS</name>
<dbReference type="OrthoDB" id="196131at2759"/>
<dbReference type="EMBL" id="KB456264">
    <property type="protein sequence ID" value="EMF12788.1"/>
    <property type="molecule type" value="Genomic_DNA"/>
</dbReference>
<keyword evidence="1" id="KW-0732">Signal</keyword>
<feature type="signal peptide" evidence="1">
    <location>
        <begin position="1"/>
        <end position="19"/>
    </location>
</feature>
<organism evidence="2 3">
    <name type="scientific">Sphaerulina musiva (strain SO2202)</name>
    <name type="common">Poplar stem canker fungus</name>
    <name type="synonym">Septoria musiva</name>
    <dbReference type="NCBI Taxonomy" id="692275"/>
    <lineage>
        <taxon>Eukaryota</taxon>
        <taxon>Fungi</taxon>
        <taxon>Dikarya</taxon>
        <taxon>Ascomycota</taxon>
        <taxon>Pezizomycotina</taxon>
        <taxon>Dothideomycetes</taxon>
        <taxon>Dothideomycetidae</taxon>
        <taxon>Mycosphaerellales</taxon>
        <taxon>Mycosphaerellaceae</taxon>
        <taxon>Sphaerulina</taxon>
    </lineage>
</organism>
<reference evidence="2 3" key="1">
    <citation type="journal article" date="2012" name="PLoS Pathog.">
        <title>Diverse lifestyles and strategies of plant pathogenesis encoded in the genomes of eighteen Dothideomycetes fungi.</title>
        <authorList>
            <person name="Ohm R.A."/>
            <person name="Feau N."/>
            <person name="Henrissat B."/>
            <person name="Schoch C.L."/>
            <person name="Horwitz B.A."/>
            <person name="Barry K.W."/>
            <person name="Condon B.J."/>
            <person name="Copeland A.C."/>
            <person name="Dhillon B."/>
            <person name="Glaser F."/>
            <person name="Hesse C.N."/>
            <person name="Kosti I."/>
            <person name="LaButti K."/>
            <person name="Lindquist E.A."/>
            <person name="Lucas S."/>
            <person name="Salamov A.A."/>
            <person name="Bradshaw R.E."/>
            <person name="Ciuffetti L."/>
            <person name="Hamelin R.C."/>
            <person name="Kema G.H.J."/>
            <person name="Lawrence C."/>
            <person name="Scott J.A."/>
            <person name="Spatafora J.W."/>
            <person name="Turgeon B.G."/>
            <person name="de Wit P.J.G.M."/>
            <person name="Zhong S."/>
            <person name="Goodwin S.B."/>
            <person name="Grigoriev I.V."/>
        </authorList>
    </citation>
    <scope>NUCLEOTIDE SEQUENCE [LARGE SCALE GENOMIC DNA]</scope>
    <source>
        <strain evidence="2 3">SO2202</strain>
    </source>
</reference>
<keyword evidence="3" id="KW-1185">Reference proteome</keyword>
<feature type="chain" id="PRO_5004032464" evidence="1">
    <location>
        <begin position="20"/>
        <end position="104"/>
    </location>
</feature>
<dbReference type="GeneID" id="27898464"/>